<protein>
    <recommendedName>
        <fullName evidence="2">CUE domain-containing protein</fullName>
    </recommendedName>
</protein>
<feature type="domain" description="CUE" evidence="2">
    <location>
        <begin position="327"/>
        <end position="370"/>
    </location>
</feature>
<dbReference type="PANTHER" id="PTHR21494:SF0">
    <property type="entry name" value="ACTIVATING SIGNAL COINTEGRATOR 1 COMPLEX SUBUNIT 2"/>
    <property type="match status" value="1"/>
</dbReference>
<name>A0ABR1YE63_9PEZI</name>
<dbReference type="Gene3D" id="1.10.8.10">
    <property type="entry name" value="DNA helicase RuvA subunit, C-terminal domain"/>
    <property type="match status" value="1"/>
</dbReference>
<comment type="caution">
    <text evidence="3">The sequence shown here is derived from an EMBL/GenBank/DDBJ whole genome shotgun (WGS) entry which is preliminary data.</text>
</comment>
<feature type="region of interest" description="Disordered" evidence="1">
    <location>
        <begin position="565"/>
        <end position="667"/>
    </location>
</feature>
<dbReference type="InterPro" id="IPR009060">
    <property type="entry name" value="UBA-like_sf"/>
</dbReference>
<sequence>MPLPPLAPFPPSSVRRSIPPAEWESCLDAWITLAGAHLHLSQTEFSQAAADEGHLVSFLTSYFQEAAKATGNDSQFQSKKAHELKKQCFLLSHRLLSAEKIPQKLLDWTFLSNLSHVFMRSERLRELLSSLWKKNGDQIEAGLQRLKSSLTKTLESSTPATAEESLKDLVPLLHTSPEVATFFIAGTDFLDSLCASYTKSSPEFRAKIVTVASLALLSLTKGEKPSYSLLSDTLYSLKSNAETVAESSLQPSLLSDLVTNTPLIARIRDSGSADEGVRVKNFAETLSSFRQPSLARPKQIARRKADKGKGRALDDEFGHAAGSVNVHQMSLVTQIQDLFPDLGSGFIIQCLREYNDDVEQVTAHLLDDSLPPHLKNADRAAQLPPTIQEKTVHHHSALEPRSTPVPERRNIFDNDELDQLTVDASRLHIGRKNENLTADKILADKKAAPNKAAILSALATFDLDDDERDDTYDVEDVGGTVDSAVPGNDEAAELRDKNEEALFRAYSLSKDTFNRDTSTRRSKAREALKSETGMTDEAIEGWSIMLARDPRNLKRLEAKFSTFDGQQREIASTRWRDSPAGSGTEDSEGQGGRGGFRGRGGRGRGRGRGGRGGGGGQADASSAAGPASDKQTQANRHRKEANKSSRANHNRRDQRARKMARGGGLAG</sequence>
<dbReference type="PROSITE" id="PS51140">
    <property type="entry name" value="CUE"/>
    <property type="match status" value="1"/>
</dbReference>
<gene>
    <name evidence="3" type="ORF">HDK90DRAFT_72950</name>
</gene>
<dbReference type="InterPro" id="IPR052586">
    <property type="entry name" value="ASCC2"/>
</dbReference>
<evidence type="ECO:0000313" key="4">
    <source>
        <dbReference type="Proteomes" id="UP001492380"/>
    </source>
</evidence>
<organism evidence="3 4">
    <name type="scientific">Phyllosticta capitalensis</name>
    <dbReference type="NCBI Taxonomy" id="121624"/>
    <lineage>
        <taxon>Eukaryota</taxon>
        <taxon>Fungi</taxon>
        <taxon>Dikarya</taxon>
        <taxon>Ascomycota</taxon>
        <taxon>Pezizomycotina</taxon>
        <taxon>Dothideomycetes</taxon>
        <taxon>Dothideomycetes incertae sedis</taxon>
        <taxon>Botryosphaeriales</taxon>
        <taxon>Phyllostictaceae</taxon>
        <taxon>Phyllosticta</taxon>
    </lineage>
</organism>
<reference evidence="3 4" key="1">
    <citation type="submission" date="2024-04" db="EMBL/GenBank/DDBJ databases">
        <title>Phyllosticta paracitricarpa is synonymous to the EU quarantine fungus P. citricarpa based on phylogenomic analyses.</title>
        <authorList>
            <consortium name="Lawrence Berkeley National Laboratory"/>
            <person name="Van Ingen-Buijs V.A."/>
            <person name="Van Westerhoven A.C."/>
            <person name="Haridas S."/>
            <person name="Skiadas P."/>
            <person name="Martin F."/>
            <person name="Groenewald J.Z."/>
            <person name="Crous P.W."/>
            <person name="Seidl M.F."/>
        </authorList>
    </citation>
    <scope>NUCLEOTIDE SEQUENCE [LARGE SCALE GENOMIC DNA]</scope>
    <source>
        <strain evidence="3 4">CBS 123374</strain>
    </source>
</reference>
<evidence type="ECO:0000313" key="3">
    <source>
        <dbReference type="EMBL" id="KAK8226015.1"/>
    </source>
</evidence>
<dbReference type="PANTHER" id="PTHR21494">
    <property type="entry name" value="ACTIVATING SIGNAL COINTEGRATOR 1 COMPLEX SUBUNIT 2 ASC-1 COMPLEX SUBUNIT P100"/>
    <property type="match status" value="1"/>
</dbReference>
<accession>A0ABR1YE63</accession>
<evidence type="ECO:0000259" key="2">
    <source>
        <dbReference type="PROSITE" id="PS51140"/>
    </source>
</evidence>
<dbReference type="SUPFAM" id="SSF46934">
    <property type="entry name" value="UBA-like"/>
    <property type="match status" value="1"/>
</dbReference>
<dbReference type="InterPro" id="IPR003892">
    <property type="entry name" value="CUE"/>
</dbReference>
<dbReference type="InterPro" id="IPR041800">
    <property type="entry name" value="ASCC2_CUE"/>
</dbReference>
<feature type="region of interest" description="Disordered" evidence="1">
    <location>
        <begin position="389"/>
        <end position="409"/>
    </location>
</feature>
<keyword evidence="4" id="KW-1185">Reference proteome</keyword>
<dbReference type="SMART" id="SM00546">
    <property type="entry name" value="CUE"/>
    <property type="match status" value="1"/>
</dbReference>
<proteinExistence type="predicted"/>
<dbReference type="Proteomes" id="UP001492380">
    <property type="component" value="Unassembled WGS sequence"/>
</dbReference>
<dbReference type="Pfam" id="PF02845">
    <property type="entry name" value="CUE"/>
    <property type="match status" value="1"/>
</dbReference>
<feature type="compositionally biased region" description="Gly residues" evidence="1">
    <location>
        <begin position="589"/>
        <end position="598"/>
    </location>
</feature>
<feature type="compositionally biased region" description="Basic residues" evidence="1">
    <location>
        <begin position="635"/>
        <end position="660"/>
    </location>
</feature>
<feature type="compositionally biased region" description="Low complexity" evidence="1">
    <location>
        <begin position="618"/>
        <end position="629"/>
    </location>
</feature>
<evidence type="ECO:0000256" key="1">
    <source>
        <dbReference type="SAM" id="MobiDB-lite"/>
    </source>
</evidence>
<feature type="compositionally biased region" description="Basic residues" evidence="1">
    <location>
        <begin position="599"/>
        <end position="609"/>
    </location>
</feature>
<dbReference type="CDD" id="cd14364">
    <property type="entry name" value="CUE_ASCC2"/>
    <property type="match status" value="1"/>
</dbReference>
<dbReference type="EMBL" id="JBBWRZ010000011">
    <property type="protein sequence ID" value="KAK8226015.1"/>
    <property type="molecule type" value="Genomic_DNA"/>
</dbReference>